<evidence type="ECO:0000256" key="1">
    <source>
        <dbReference type="ARBA" id="ARBA00022741"/>
    </source>
</evidence>
<dbReference type="PROSITE" id="PS51192">
    <property type="entry name" value="HELICASE_ATP_BIND_1"/>
    <property type="match status" value="1"/>
</dbReference>
<feature type="domain" description="Helicase C-terminal" evidence="7">
    <location>
        <begin position="489"/>
        <end position="649"/>
    </location>
</feature>
<evidence type="ECO:0000256" key="2">
    <source>
        <dbReference type="ARBA" id="ARBA00022801"/>
    </source>
</evidence>
<dbReference type="InterPro" id="IPR014001">
    <property type="entry name" value="Helicase_ATP-bd"/>
</dbReference>
<sequence>MSDLLEEYYMLAIDRTKSKVLEDIDRYFEGKENVPTYEQYVREREEYIDQIWLNSWLNAATSHASNTVKRQYLLEKDYDLEGVSKKLVNQMFRSEIRNVTPFHVLDWLDEMFLGKEDVWSEKYNKSIELFEARVKMQEHREKTRKLMQKFEFYMEELLGDHYEDLYLYIRYLIGSHLAIEVEQQGVVLPTDEMTFSDYLYDEAHFAYNKYQYEEDMTEMYERLISGYLFDFGPNWIKDRLSSHLFDEYLETFHEKLPDNFIKEIAYDLFLDLSNEFFADLLEEFVTDLIKLIDTPFDLETHKKIYETDISERERKIVAELEEIKRRKEEEARMVEDVFGREYNPPGGRNIEYVLHIGETNTGKTFHAIQRMKEAGSGIYLAPLRLLALEIYEKLNQEGVPCSLKTGEEEKLVAGANHIACTVEMFYEKDFHEVVVIDESQMIADKDRGFSWYKAITKANAKEVHIICSFNARQMILQLLGDSNITIHEYIREVPIEVEPQLFRLNQTRKGDALVCFSRKRVLETAAELQRTGRKVSMIYGSMPPETRKKQMERFINGEATVIVATDAIGMGLNLPIRRIVFLENDKFDGTRRRWLTSQEVKQIAGRAGRRGLYDIGKVAFVHNPKSMARLLDQEDEPLQGFAIAPTTGVLERFQKYSRKLGLFFYLWEQFKSPIGTKKASLAEEKLLYEMIEDTMIEAKLSMADLYGFLHLPFSTNEPTLRNQWKQKLEAIVEGEELPDPLIKEAGLEELELSYKSVGLHLLFLYKLGRNTEAHYWERMREEISDKIHEQLKSGVQITRKACKVCRKTLANKFKFDVCNECHFERQKRKEKRKVRHNQF</sequence>
<dbReference type="SMART" id="SM00487">
    <property type="entry name" value="DEXDc"/>
    <property type="match status" value="1"/>
</dbReference>
<dbReference type="RefSeq" id="WP_264143003.1">
    <property type="nucleotide sequence ID" value="NZ_JAOYEY010000038.1"/>
</dbReference>
<dbReference type="PROSITE" id="PS51194">
    <property type="entry name" value="HELICASE_CTER"/>
    <property type="match status" value="1"/>
</dbReference>
<dbReference type="PANTHER" id="PTHR12131:SF1">
    <property type="entry name" value="ATP-DEPENDENT RNA HELICASE SUPV3L1, MITOCHONDRIAL-RELATED"/>
    <property type="match status" value="1"/>
</dbReference>
<organism evidence="8 9">
    <name type="scientific">Metabacillus halosaccharovorans</name>
    <dbReference type="NCBI Taxonomy" id="930124"/>
    <lineage>
        <taxon>Bacteria</taxon>
        <taxon>Bacillati</taxon>
        <taxon>Bacillota</taxon>
        <taxon>Bacilli</taxon>
        <taxon>Bacillales</taxon>
        <taxon>Bacillaceae</taxon>
        <taxon>Metabacillus</taxon>
    </lineage>
</organism>
<dbReference type="Proteomes" id="UP001526147">
    <property type="component" value="Unassembled WGS sequence"/>
</dbReference>
<dbReference type="Gene3D" id="1.20.272.40">
    <property type="match status" value="1"/>
</dbReference>
<dbReference type="InterPro" id="IPR050699">
    <property type="entry name" value="RNA-DNA_Helicase"/>
</dbReference>
<dbReference type="Pfam" id="PF22527">
    <property type="entry name" value="DEXQc_Suv3"/>
    <property type="match status" value="1"/>
</dbReference>
<evidence type="ECO:0000256" key="5">
    <source>
        <dbReference type="SAM" id="Coils"/>
    </source>
</evidence>
<dbReference type="EMBL" id="JAOYEY010000038">
    <property type="protein sequence ID" value="MCV9886379.1"/>
    <property type="molecule type" value="Genomic_DNA"/>
</dbReference>
<evidence type="ECO:0000259" key="6">
    <source>
        <dbReference type="PROSITE" id="PS51192"/>
    </source>
</evidence>
<proteinExistence type="predicted"/>
<evidence type="ECO:0000313" key="8">
    <source>
        <dbReference type="EMBL" id="MCV9886379.1"/>
    </source>
</evidence>
<comment type="caution">
    <text evidence="8">The sequence shown here is derived from an EMBL/GenBank/DDBJ whole genome shotgun (WGS) entry which is preliminary data.</text>
</comment>
<accession>A0ABT3DH50</accession>
<dbReference type="InterPro" id="IPR027417">
    <property type="entry name" value="P-loop_NTPase"/>
</dbReference>
<dbReference type="PANTHER" id="PTHR12131">
    <property type="entry name" value="ATP-DEPENDENT RNA AND DNA HELICASE"/>
    <property type="match status" value="1"/>
</dbReference>
<protein>
    <submittedName>
        <fullName evidence="8">DEAD/DEAH box helicase</fullName>
    </submittedName>
</protein>
<feature type="coiled-coil region" evidence="5">
    <location>
        <begin position="310"/>
        <end position="337"/>
    </location>
</feature>
<reference evidence="8 9" key="1">
    <citation type="submission" date="2022-10" db="EMBL/GenBank/DDBJ databases">
        <title>Draft genome assembly of moderately radiation resistant bacterium Metabacillus halosaccharovorans.</title>
        <authorList>
            <person name="Pal S."/>
            <person name="Gopinathan A."/>
        </authorList>
    </citation>
    <scope>NUCLEOTIDE SEQUENCE [LARGE SCALE GENOMIC DNA]</scope>
    <source>
        <strain evidence="8 9">VITHBRA001</strain>
    </source>
</reference>
<keyword evidence="2" id="KW-0378">Hydrolase</keyword>
<keyword evidence="1" id="KW-0547">Nucleotide-binding</keyword>
<keyword evidence="9" id="KW-1185">Reference proteome</keyword>
<keyword evidence="5" id="KW-0175">Coiled coil</keyword>
<keyword evidence="3 8" id="KW-0347">Helicase</keyword>
<dbReference type="SMART" id="SM00490">
    <property type="entry name" value="HELICc"/>
    <property type="match status" value="1"/>
</dbReference>
<dbReference type="InterPro" id="IPR055206">
    <property type="entry name" value="DEXQc_SUV3"/>
</dbReference>
<evidence type="ECO:0000256" key="4">
    <source>
        <dbReference type="ARBA" id="ARBA00022840"/>
    </source>
</evidence>
<dbReference type="Pfam" id="PF00271">
    <property type="entry name" value="Helicase_C"/>
    <property type="match status" value="1"/>
</dbReference>
<dbReference type="SUPFAM" id="SSF52540">
    <property type="entry name" value="P-loop containing nucleoside triphosphate hydrolases"/>
    <property type="match status" value="1"/>
</dbReference>
<evidence type="ECO:0000256" key="3">
    <source>
        <dbReference type="ARBA" id="ARBA00022806"/>
    </source>
</evidence>
<gene>
    <name evidence="8" type="ORF">OIH86_12090</name>
</gene>
<dbReference type="GO" id="GO:0004386">
    <property type="term" value="F:helicase activity"/>
    <property type="evidence" value="ECO:0007669"/>
    <property type="project" value="UniProtKB-KW"/>
</dbReference>
<name>A0ABT3DH50_9BACI</name>
<dbReference type="CDD" id="cd18805">
    <property type="entry name" value="SF2_C_suv3"/>
    <property type="match status" value="1"/>
</dbReference>
<dbReference type="Gene3D" id="3.40.50.300">
    <property type="entry name" value="P-loop containing nucleotide triphosphate hydrolases"/>
    <property type="match status" value="2"/>
</dbReference>
<feature type="domain" description="Helicase ATP-binding" evidence="6">
    <location>
        <begin position="344"/>
        <end position="476"/>
    </location>
</feature>
<keyword evidence="4" id="KW-0067">ATP-binding</keyword>
<evidence type="ECO:0000259" key="7">
    <source>
        <dbReference type="PROSITE" id="PS51194"/>
    </source>
</evidence>
<dbReference type="InterPro" id="IPR001650">
    <property type="entry name" value="Helicase_C-like"/>
</dbReference>
<evidence type="ECO:0000313" key="9">
    <source>
        <dbReference type="Proteomes" id="UP001526147"/>
    </source>
</evidence>